<name>A0A449A484_9BACT</name>
<feature type="transmembrane region" description="Helical" evidence="1">
    <location>
        <begin position="93"/>
        <end position="114"/>
    </location>
</feature>
<keyword evidence="3" id="KW-1185">Reference proteome</keyword>
<feature type="transmembrane region" description="Helical" evidence="1">
    <location>
        <begin position="28"/>
        <end position="48"/>
    </location>
</feature>
<accession>A0A449A484</accession>
<dbReference type="KEGG" id="mnu:NCTC10166_00044"/>
<evidence type="ECO:0000313" key="2">
    <source>
        <dbReference type="EMBL" id="VEU59090.1"/>
    </source>
</evidence>
<feature type="transmembrane region" description="Helical" evidence="1">
    <location>
        <begin position="198"/>
        <end position="220"/>
    </location>
</feature>
<dbReference type="EMBL" id="LR214951">
    <property type="protein sequence ID" value="VEU59090.1"/>
    <property type="molecule type" value="Genomic_DNA"/>
</dbReference>
<dbReference type="RefSeq" id="WP_129719478.1">
    <property type="nucleotide sequence ID" value="NZ_LR214951.1"/>
</dbReference>
<feature type="transmembrane region" description="Helical" evidence="1">
    <location>
        <begin position="126"/>
        <end position="149"/>
    </location>
</feature>
<feature type="transmembrane region" description="Helical" evidence="1">
    <location>
        <begin position="60"/>
        <end position="81"/>
    </location>
</feature>
<proteinExistence type="predicted"/>
<protein>
    <recommendedName>
        <fullName evidence="4">ECF transporter S component</fullName>
    </recommendedName>
</protein>
<keyword evidence="1" id="KW-1133">Transmembrane helix</keyword>
<dbReference type="Proteomes" id="UP000289440">
    <property type="component" value="Chromosome"/>
</dbReference>
<evidence type="ECO:0008006" key="4">
    <source>
        <dbReference type="Google" id="ProtNLM"/>
    </source>
</evidence>
<keyword evidence="1" id="KW-0472">Membrane</keyword>
<gene>
    <name evidence="2" type="ORF">NCTC10166_00044</name>
</gene>
<reference evidence="2 3" key="1">
    <citation type="submission" date="2019-01" db="EMBL/GenBank/DDBJ databases">
        <authorList>
            <consortium name="Pathogen Informatics"/>
        </authorList>
    </citation>
    <scope>NUCLEOTIDE SEQUENCE [LARGE SCALE GENOMIC DNA]</scope>
    <source>
        <strain evidence="2 3">NCTC10166</strain>
    </source>
</reference>
<sequence>MKLKENNKILISFQKIINKYCKYTVYDIAISSIFLAIYLGLIFLLRLTVLHGKLNIQFEYIIFIVYGIVLGPFKGVVLAIIADTLNLLIRGLIPFWTIEYAIVPPLVVIVSWLLMFFYNKKNIKNFIILSLFVVATMTLMLSVFIFELIQPVDKTIDKTFKKIFNKSNITILLICFFVVFLGGLIVLSLLWWKTKNEIYYLIFFIISIIFIINVIFRWLWGPFAFIKYYNRFIAKKGSAFDISDKYYIYFAPIILKGVITIPLYTAFLVPTIPFLMKYNNYKIIKKIKWY</sequence>
<organism evidence="2 3">
    <name type="scientific">Mesomycoplasma neurolyticum</name>
    <dbReference type="NCBI Taxonomy" id="2120"/>
    <lineage>
        <taxon>Bacteria</taxon>
        <taxon>Bacillati</taxon>
        <taxon>Mycoplasmatota</taxon>
        <taxon>Mycoplasmoidales</taxon>
        <taxon>Metamycoplasmataceae</taxon>
        <taxon>Mesomycoplasma</taxon>
    </lineage>
</organism>
<dbReference type="AlphaFoldDB" id="A0A449A484"/>
<evidence type="ECO:0000313" key="3">
    <source>
        <dbReference type="Proteomes" id="UP000289440"/>
    </source>
</evidence>
<feature type="transmembrane region" description="Helical" evidence="1">
    <location>
        <begin position="246"/>
        <end position="276"/>
    </location>
</feature>
<dbReference type="OrthoDB" id="397703at2"/>
<dbReference type="Gene3D" id="1.10.1760.20">
    <property type="match status" value="1"/>
</dbReference>
<evidence type="ECO:0000256" key="1">
    <source>
        <dbReference type="SAM" id="Phobius"/>
    </source>
</evidence>
<feature type="transmembrane region" description="Helical" evidence="1">
    <location>
        <begin position="169"/>
        <end position="191"/>
    </location>
</feature>
<keyword evidence="1" id="KW-0812">Transmembrane</keyword>